<feature type="transmembrane region" description="Helical" evidence="2">
    <location>
        <begin position="443"/>
        <end position="463"/>
    </location>
</feature>
<dbReference type="Gene3D" id="1.20.1530.20">
    <property type="match status" value="1"/>
</dbReference>
<feature type="transmembrane region" description="Helical" evidence="2">
    <location>
        <begin position="152"/>
        <end position="174"/>
    </location>
</feature>
<accession>A0A9P1GPC5</accession>
<feature type="transmembrane region" description="Helical" evidence="2">
    <location>
        <begin position="83"/>
        <end position="104"/>
    </location>
</feature>
<dbReference type="AlphaFoldDB" id="A0A9P1GPC5"/>
<reference evidence="3" key="1">
    <citation type="submission" date="2022-10" db="EMBL/GenBank/DDBJ databases">
        <authorList>
            <person name="Chen Y."/>
            <person name="Dougan E. K."/>
            <person name="Chan C."/>
            <person name="Rhodes N."/>
            <person name="Thang M."/>
        </authorList>
    </citation>
    <scope>NUCLEOTIDE SEQUENCE</scope>
</reference>
<feature type="transmembrane region" description="Helical" evidence="2">
    <location>
        <begin position="6"/>
        <end position="23"/>
    </location>
</feature>
<evidence type="ECO:0000313" key="6">
    <source>
        <dbReference type="Proteomes" id="UP001152797"/>
    </source>
</evidence>
<proteinExistence type="predicted"/>
<evidence type="ECO:0000313" key="4">
    <source>
        <dbReference type="EMBL" id="CAL1172024.1"/>
    </source>
</evidence>
<dbReference type="InterPro" id="IPR038770">
    <property type="entry name" value="Na+/solute_symporter_sf"/>
</dbReference>
<name>A0A9P1GPC5_9DINO</name>
<dbReference type="InterPro" id="IPR051843">
    <property type="entry name" value="CPA1_transporter"/>
</dbReference>
<feature type="transmembrane region" description="Helical" evidence="2">
    <location>
        <begin position="318"/>
        <end position="334"/>
    </location>
</feature>
<feature type="transmembrane region" description="Helical" evidence="2">
    <location>
        <begin position="186"/>
        <end position="210"/>
    </location>
</feature>
<reference evidence="4" key="2">
    <citation type="submission" date="2024-04" db="EMBL/GenBank/DDBJ databases">
        <authorList>
            <person name="Chen Y."/>
            <person name="Shah S."/>
            <person name="Dougan E. K."/>
            <person name="Thang M."/>
            <person name="Chan C."/>
        </authorList>
    </citation>
    <scope>NUCLEOTIDE SEQUENCE [LARGE SCALE GENOMIC DNA]</scope>
</reference>
<dbReference type="EMBL" id="CAMXCT030006705">
    <property type="protein sequence ID" value="CAL4805961.1"/>
    <property type="molecule type" value="Genomic_DNA"/>
</dbReference>
<evidence type="ECO:0000313" key="3">
    <source>
        <dbReference type="EMBL" id="CAI4018649.1"/>
    </source>
</evidence>
<feature type="transmembrane region" description="Helical" evidence="2">
    <location>
        <begin position="281"/>
        <end position="298"/>
    </location>
</feature>
<keyword evidence="2" id="KW-1133">Transmembrane helix</keyword>
<organism evidence="3">
    <name type="scientific">Cladocopium goreaui</name>
    <dbReference type="NCBI Taxonomy" id="2562237"/>
    <lineage>
        <taxon>Eukaryota</taxon>
        <taxon>Sar</taxon>
        <taxon>Alveolata</taxon>
        <taxon>Dinophyceae</taxon>
        <taxon>Suessiales</taxon>
        <taxon>Symbiodiniaceae</taxon>
        <taxon>Cladocopium</taxon>
    </lineage>
</organism>
<sequence length="592" mass="65492">MVTSVDYPIHLGLAYLFLGGYVASRIFRALNLPGAVGIIVNGFIFSHFIQLDLLQGRDHLQSLAFFLVLLTAGFEISMDELRLVTFVFAIFPVTLEFLGIAAYAVNMLQYTVVEGLVLGITLCCLGDGLVIPKMVEFKECEDFKDLRLPRLVFNWAPLEASYILTLFGVIQGLAEPAEQETSSLSGLVVTNILRLVATVFFGRFLGYVAARVITKERDHWTLPRAKDVLAKVPLHGYLPMEPQETLLESGCSTYGLGDLGDSESDELLFVGREGRMGAVEAYLLILSVALLGFGLGASEGMTIVPMPFSSGSMFQPELLVIVIGACFAFFAEHFDEQVAEELLEEHLEELKMEQQKQLDDLTAEFEKKIREAASKQEFETCREEVRKLKEEMDYEQAEVKATSHNPATVEGVMAIVGGVWIFGQLVLFSMLGSKTDVTVFQQVFAVLPIMLVGQCCRLLGVLVATYSTINFRVCDDGGSKLDCKCKANNQQTWRSDALFCFLSTLPRATIQGALGPIPVRDRFFHSDQFRLERTQFIAAAARLYVVVMAVVGSILLDRYGVRALQSISSVVDSGGYFELETLAGDLGDWTKH</sequence>
<keyword evidence="2" id="KW-0472">Membrane</keyword>
<protein>
    <submittedName>
        <fullName evidence="5">Cation/H+ exchanger domain-containing protein</fullName>
    </submittedName>
</protein>
<evidence type="ECO:0000256" key="2">
    <source>
        <dbReference type="SAM" id="Phobius"/>
    </source>
</evidence>
<dbReference type="PANTHER" id="PTHR31102:SF1">
    <property type="entry name" value="CATION_H+ EXCHANGER DOMAIN-CONTAINING PROTEIN"/>
    <property type="match status" value="1"/>
</dbReference>
<feature type="transmembrane region" description="Helical" evidence="2">
    <location>
        <begin position="60"/>
        <end position="76"/>
    </location>
</feature>
<feature type="transmembrane region" description="Helical" evidence="2">
    <location>
        <begin position="30"/>
        <end position="48"/>
    </location>
</feature>
<feature type="coiled-coil region" evidence="1">
    <location>
        <begin position="336"/>
        <end position="405"/>
    </location>
</feature>
<keyword evidence="6" id="KW-1185">Reference proteome</keyword>
<gene>
    <name evidence="3" type="ORF">C1SCF055_LOCUS43201</name>
</gene>
<keyword evidence="2" id="KW-0812">Transmembrane</keyword>
<evidence type="ECO:0000313" key="5">
    <source>
        <dbReference type="EMBL" id="CAL4805961.1"/>
    </source>
</evidence>
<feature type="transmembrane region" description="Helical" evidence="2">
    <location>
        <begin position="110"/>
        <end position="131"/>
    </location>
</feature>
<dbReference type="EMBL" id="CAMXCT020006705">
    <property type="protein sequence ID" value="CAL1172024.1"/>
    <property type="molecule type" value="Genomic_DNA"/>
</dbReference>
<evidence type="ECO:0000256" key="1">
    <source>
        <dbReference type="SAM" id="Coils"/>
    </source>
</evidence>
<dbReference type="Proteomes" id="UP001152797">
    <property type="component" value="Unassembled WGS sequence"/>
</dbReference>
<feature type="transmembrane region" description="Helical" evidence="2">
    <location>
        <begin position="412"/>
        <end position="431"/>
    </location>
</feature>
<dbReference type="PANTHER" id="PTHR31102">
    <property type="match status" value="1"/>
</dbReference>
<keyword evidence="1" id="KW-0175">Coiled coil</keyword>
<dbReference type="OrthoDB" id="423807at2759"/>
<feature type="transmembrane region" description="Helical" evidence="2">
    <location>
        <begin position="536"/>
        <end position="556"/>
    </location>
</feature>
<comment type="caution">
    <text evidence="3">The sequence shown here is derived from an EMBL/GenBank/DDBJ whole genome shotgun (WGS) entry which is preliminary data.</text>
</comment>
<dbReference type="EMBL" id="CAMXCT010006705">
    <property type="protein sequence ID" value="CAI4018649.1"/>
    <property type="molecule type" value="Genomic_DNA"/>
</dbReference>